<feature type="domain" description="Thioredoxin-like fold" evidence="2">
    <location>
        <begin position="74"/>
        <end position="130"/>
    </location>
</feature>
<accession>A0ABD6EUW8</accession>
<feature type="transmembrane region" description="Helical" evidence="1">
    <location>
        <begin position="20"/>
        <end position="41"/>
    </location>
</feature>
<dbReference type="Proteomes" id="UP001608902">
    <property type="component" value="Unassembled WGS sequence"/>
</dbReference>
<evidence type="ECO:0000259" key="2">
    <source>
        <dbReference type="Pfam" id="PF17172"/>
    </source>
</evidence>
<keyword evidence="1" id="KW-0472">Membrane</keyword>
<evidence type="ECO:0000313" key="3">
    <source>
        <dbReference type="EMBL" id="MFH4983305.1"/>
    </source>
</evidence>
<sequence>MPCHIVKRHIIECYECLPGWGKAVAVGAVALVVYIPFRYWLNRPRSTPIKKDFKEGMVYLYQFPRFKNIPSISPFCLKLETWLRMADIPYENITCCFKTRSLEGTLPFVEYNGVEHPDSALAIRFVVSDDLSDSSHN</sequence>
<dbReference type="AlphaFoldDB" id="A0ABD6EUW8"/>
<organism evidence="3 4">
    <name type="scientific">Gnathostoma spinigerum</name>
    <dbReference type="NCBI Taxonomy" id="75299"/>
    <lineage>
        <taxon>Eukaryota</taxon>
        <taxon>Metazoa</taxon>
        <taxon>Ecdysozoa</taxon>
        <taxon>Nematoda</taxon>
        <taxon>Chromadorea</taxon>
        <taxon>Rhabditida</taxon>
        <taxon>Spirurina</taxon>
        <taxon>Gnathostomatomorpha</taxon>
        <taxon>Gnathostomatoidea</taxon>
        <taxon>Gnathostomatidae</taxon>
        <taxon>Gnathostoma</taxon>
    </lineage>
</organism>
<keyword evidence="1" id="KW-0812">Transmembrane</keyword>
<keyword evidence="1" id="KW-1133">Transmembrane helix</keyword>
<proteinExistence type="predicted"/>
<dbReference type="InterPro" id="IPR012336">
    <property type="entry name" value="Thioredoxin-like_fold"/>
</dbReference>
<protein>
    <recommendedName>
        <fullName evidence="2">Thioredoxin-like fold domain-containing protein</fullName>
    </recommendedName>
</protein>
<dbReference type="InterPro" id="IPR050931">
    <property type="entry name" value="Mito_Protein_Transport_Metaxin"/>
</dbReference>
<dbReference type="PANTHER" id="PTHR12289:SF41">
    <property type="entry name" value="FAILED AXON CONNECTIONS-RELATED"/>
    <property type="match status" value="1"/>
</dbReference>
<evidence type="ECO:0000313" key="4">
    <source>
        <dbReference type="Proteomes" id="UP001608902"/>
    </source>
</evidence>
<dbReference type="InterPro" id="IPR036249">
    <property type="entry name" value="Thioredoxin-like_sf"/>
</dbReference>
<dbReference type="Pfam" id="PF17172">
    <property type="entry name" value="GST_N_4"/>
    <property type="match status" value="1"/>
</dbReference>
<gene>
    <name evidence="3" type="ORF">AB6A40_010014</name>
</gene>
<dbReference type="SUPFAM" id="SSF52833">
    <property type="entry name" value="Thioredoxin-like"/>
    <property type="match status" value="1"/>
</dbReference>
<name>A0ABD6EUW8_9BILA</name>
<comment type="caution">
    <text evidence="3">The sequence shown here is derived from an EMBL/GenBank/DDBJ whole genome shotgun (WGS) entry which is preliminary data.</text>
</comment>
<dbReference type="CDD" id="cd03080">
    <property type="entry name" value="GST_N_Metaxin_like"/>
    <property type="match status" value="1"/>
</dbReference>
<dbReference type="EMBL" id="JBGFUD010011781">
    <property type="protein sequence ID" value="MFH4983305.1"/>
    <property type="molecule type" value="Genomic_DNA"/>
</dbReference>
<reference evidence="3 4" key="1">
    <citation type="submission" date="2024-08" db="EMBL/GenBank/DDBJ databases">
        <title>Gnathostoma spinigerum genome.</title>
        <authorList>
            <person name="Gonzalez-Bertolin B."/>
            <person name="Monzon S."/>
            <person name="Zaballos A."/>
            <person name="Jimenez P."/>
            <person name="Dekumyoy P."/>
            <person name="Varona S."/>
            <person name="Cuesta I."/>
            <person name="Sumanam S."/>
            <person name="Adisakwattana P."/>
            <person name="Gasser R.B."/>
            <person name="Hernandez-Gonzalez A."/>
            <person name="Young N.D."/>
            <person name="Perteguer M.J."/>
        </authorList>
    </citation>
    <scope>NUCLEOTIDE SEQUENCE [LARGE SCALE GENOMIC DNA]</scope>
    <source>
        <strain evidence="3">AL3</strain>
        <tissue evidence="3">Liver</tissue>
    </source>
</reference>
<evidence type="ECO:0000256" key="1">
    <source>
        <dbReference type="SAM" id="Phobius"/>
    </source>
</evidence>
<keyword evidence="4" id="KW-1185">Reference proteome</keyword>
<dbReference type="PANTHER" id="PTHR12289">
    <property type="entry name" value="METAXIN RELATED"/>
    <property type="match status" value="1"/>
</dbReference>